<dbReference type="AlphaFoldDB" id="A0A1F8DWQ7"/>
<sequence>MFHERIFDSIKKSDSRMTKIFFKEKPTADQISQYEEGLKHLLQYQRAEVKVVFHDRPVEITTHINGVHMDNTYHWIDHFLVKTPGIEFKTSNPFRDGIDDSTLSKDHIWSDAFLIQDKIYHKLNKTTHLTKDNDDPYWKLWDLRED</sequence>
<dbReference type="EMBL" id="MGIT01000006">
    <property type="protein sequence ID" value="OGM92428.1"/>
    <property type="molecule type" value="Genomic_DNA"/>
</dbReference>
<accession>A0A1F8DWQ7</accession>
<organism evidence="1 2">
    <name type="scientific">Candidatus Wolfebacteria bacterium RIFOXYB1_FULL_54_12</name>
    <dbReference type="NCBI Taxonomy" id="1802559"/>
    <lineage>
        <taxon>Bacteria</taxon>
        <taxon>Candidatus Wolfeibacteriota</taxon>
    </lineage>
</organism>
<reference evidence="1 2" key="1">
    <citation type="journal article" date="2016" name="Nat. Commun.">
        <title>Thousands of microbial genomes shed light on interconnected biogeochemical processes in an aquifer system.</title>
        <authorList>
            <person name="Anantharaman K."/>
            <person name="Brown C.T."/>
            <person name="Hug L.A."/>
            <person name="Sharon I."/>
            <person name="Castelle C.J."/>
            <person name="Probst A.J."/>
            <person name="Thomas B.C."/>
            <person name="Singh A."/>
            <person name="Wilkins M.J."/>
            <person name="Karaoz U."/>
            <person name="Brodie E.L."/>
            <person name="Williams K.H."/>
            <person name="Hubbard S.S."/>
            <person name="Banfield J.F."/>
        </authorList>
    </citation>
    <scope>NUCLEOTIDE SEQUENCE [LARGE SCALE GENOMIC DNA]</scope>
</reference>
<proteinExistence type="predicted"/>
<name>A0A1F8DWQ7_9BACT</name>
<comment type="caution">
    <text evidence="1">The sequence shown here is derived from an EMBL/GenBank/DDBJ whole genome shotgun (WGS) entry which is preliminary data.</text>
</comment>
<evidence type="ECO:0000313" key="1">
    <source>
        <dbReference type="EMBL" id="OGM92428.1"/>
    </source>
</evidence>
<gene>
    <name evidence="1" type="ORF">A2372_00030</name>
</gene>
<protein>
    <submittedName>
        <fullName evidence="1">Uncharacterized protein</fullName>
    </submittedName>
</protein>
<evidence type="ECO:0000313" key="2">
    <source>
        <dbReference type="Proteomes" id="UP000176422"/>
    </source>
</evidence>
<dbReference type="Proteomes" id="UP000176422">
    <property type="component" value="Unassembled WGS sequence"/>
</dbReference>
<dbReference type="STRING" id="1802559.A2372_00030"/>